<keyword evidence="3" id="KW-1185">Reference proteome</keyword>
<evidence type="ECO:0000313" key="2">
    <source>
        <dbReference type="EMBL" id="SFC25377.1"/>
    </source>
</evidence>
<feature type="region of interest" description="Disordered" evidence="1">
    <location>
        <begin position="12"/>
        <end position="36"/>
    </location>
</feature>
<proteinExistence type="predicted"/>
<dbReference type="Proteomes" id="UP000199207">
    <property type="component" value="Unassembled WGS sequence"/>
</dbReference>
<feature type="compositionally biased region" description="Low complexity" evidence="1">
    <location>
        <begin position="188"/>
        <end position="201"/>
    </location>
</feature>
<gene>
    <name evidence="2" type="ORF">SAMN05421773_102458</name>
</gene>
<evidence type="ECO:0000313" key="3">
    <source>
        <dbReference type="Proteomes" id="UP000199207"/>
    </source>
</evidence>
<feature type="region of interest" description="Disordered" evidence="1">
    <location>
        <begin position="175"/>
        <end position="220"/>
    </location>
</feature>
<organism evidence="2 3">
    <name type="scientific">Streptomyces aidingensis</name>
    <dbReference type="NCBI Taxonomy" id="910347"/>
    <lineage>
        <taxon>Bacteria</taxon>
        <taxon>Bacillati</taxon>
        <taxon>Actinomycetota</taxon>
        <taxon>Actinomycetes</taxon>
        <taxon>Kitasatosporales</taxon>
        <taxon>Streptomycetaceae</taxon>
        <taxon>Streptomyces</taxon>
    </lineage>
</organism>
<reference evidence="2 3" key="1">
    <citation type="submission" date="2016-10" db="EMBL/GenBank/DDBJ databases">
        <authorList>
            <person name="de Groot N.N."/>
        </authorList>
    </citation>
    <scope>NUCLEOTIDE SEQUENCE [LARGE SCALE GENOMIC DNA]</scope>
    <source>
        <strain evidence="2 3">CGMCC 4.5739</strain>
    </source>
</reference>
<name>A0A1I1HMR5_9ACTN</name>
<feature type="compositionally biased region" description="Low complexity" evidence="1">
    <location>
        <begin position="23"/>
        <end position="33"/>
    </location>
</feature>
<feature type="compositionally biased region" description="Pro residues" evidence="1">
    <location>
        <begin position="202"/>
        <end position="212"/>
    </location>
</feature>
<dbReference type="EMBL" id="FOLM01000002">
    <property type="protein sequence ID" value="SFC25377.1"/>
    <property type="molecule type" value="Genomic_DNA"/>
</dbReference>
<accession>A0A1I1HMR5</accession>
<dbReference type="STRING" id="910347.SAMN05421773_102458"/>
<dbReference type="AlphaFoldDB" id="A0A1I1HMR5"/>
<protein>
    <submittedName>
        <fullName evidence="2">Uncharacterized protein</fullName>
    </submittedName>
</protein>
<evidence type="ECO:0000256" key="1">
    <source>
        <dbReference type="SAM" id="MobiDB-lite"/>
    </source>
</evidence>
<sequence>MVVVVVRQQRLAGAGPDDDAGARRAAPASDRPGTLTPARAFRQNARKGLRPIPDWGSLAVTLRSSRRTHSVVPSVAAHRHGSRGSQVLAEDAEWQGTRAVYDRLVPRLVGVHRTEPRPVPREFAVPPVIRVTGGRAAGKSRLIEILRDGYDRRLAVAHADLADPFFGHLGLSGSGHRTRETATDADDGTAGTAGTAGAEASPAPPGPPPGPPGAAGELPEPVDTLALSRLLALLSYQLAARTEGPGRPVTCHRLTLGLLLLTAWRPDEEGTDPAEAREHLRTFIASWYAGRRGTGFDFDAWLQHAVAQLLALLGFPLPEDLAGMLLTTARQLRPGTRSGRAALRWWEENVTGRGGDGFSRLFEFVNAFRQRGEADRHEGRLLLVAALLADVDAQRGPWQSFSRTPPPLLLLDNVHTPRGEHLLDLLLTAYDRGARPAPGRGGRGTAFRPVIVTTALGDPAAHRSCDAVRDATVAWQPPGPENLSATAWLLPLGIPGMNQDDARRLFGVAAWSAALAWPVRRLSRGREGIVRELAGPVSRAAASGTPHSGSALLRLPAAGGGGRTLGEALLDRLLPDPVLQDELALLAPALNKQAAVWLMKAVTPPDRPAAKYTVAARLEAVTAELDGGHWQRGTRPWPWPAGEPGGADGVPFLTDPALRILLLHRLRTRLAGQWGTVQRRLRTFHNTAHLDEGAPGHGLAYLHHTLALGRLEPVVRCLHHRLPDMTAAEWLSWVNIICAAPHPPAGGPAAEPAAAGAARTPCPACVADPGTGIHDAITWLVSGVWRLSDPLAPVPSSAELLQVSGALVELQATRQGDAAFLTAATRWSGLLGRGTQAPELTDPPGEERP</sequence>